<evidence type="ECO:0000313" key="8">
    <source>
        <dbReference type="Proteomes" id="UP001530315"/>
    </source>
</evidence>
<dbReference type="Gene3D" id="3.40.50.1820">
    <property type="entry name" value="alpha/beta hydrolase"/>
    <property type="match status" value="1"/>
</dbReference>
<gene>
    <name evidence="7" type="ORF">ACHAW5_004870</name>
</gene>
<dbReference type="InterPro" id="IPR008758">
    <property type="entry name" value="Peptidase_S28"/>
</dbReference>
<keyword evidence="5" id="KW-0325">Glycoprotein</keyword>
<dbReference type="InterPro" id="IPR042269">
    <property type="entry name" value="Ser_carbopepase_S28_SKS"/>
</dbReference>
<evidence type="ECO:0000256" key="1">
    <source>
        <dbReference type="ARBA" id="ARBA00011079"/>
    </source>
</evidence>
<evidence type="ECO:0000256" key="2">
    <source>
        <dbReference type="ARBA" id="ARBA00022670"/>
    </source>
</evidence>
<dbReference type="PANTHER" id="PTHR11010">
    <property type="entry name" value="PROTEASE S28 PRO-X CARBOXYPEPTIDASE-RELATED"/>
    <property type="match status" value="1"/>
</dbReference>
<feature type="compositionally biased region" description="Pro residues" evidence="6">
    <location>
        <begin position="36"/>
        <end position="45"/>
    </location>
</feature>
<dbReference type="Pfam" id="PF05577">
    <property type="entry name" value="Peptidase_S28"/>
    <property type="match status" value="1"/>
</dbReference>
<keyword evidence="2" id="KW-0645">Protease</keyword>
<dbReference type="AlphaFoldDB" id="A0ABD3P3H0"/>
<dbReference type="Proteomes" id="UP001530315">
    <property type="component" value="Unassembled WGS sequence"/>
</dbReference>
<protein>
    <submittedName>
        <fullName evidence="7">Uncharacterized protein</fullName>
    </submittedName>
</protein>
<dbReference type="PANTHER" id="PTHR11010:SF38">
    <property type="entry name" value="LYSOSOMAL PRO-X CARBOXYPEPTIDASE"/>
    <property type="match status" value="1"/>
</dbReference>
<keyword evidence="3" id="KW-0732">Signal</keyword>
<evidence type="ECO:0000256" key="3">
    <source>
        <dbReference type="ARBA" id="ARBA00022729"/>
    </source>
</evidence>
<sequence>MMMTSLLSWIHKRAGYDPIVDEDGIEIEGSSSTDVFPPPPPPPPRGGGGGGGAKGAFVAPDPSESSAPSHRRGRRVPSLVAAVASVLLATAVVIKVHGDRGAVGGRIGGGPPPSPPSSSTDVDRANVALFYDGQLVDHRHPDTSAVWSHRYYESTEHFGGPGHPILLVVGGEGAINNGMLYPFVAGVLARRLGAAVIQAEHRFYGPYPPVPYDDVDARTLLEIFTPEQAMEDMLRLVTVYLRSPGMILDGCSADRSSADYCPLITVGASYPGFLSSLFRIAHPDVVDAAYAASAPLLMYAQVPDNTRYYDIVTSAAERTSPGCAHSVKATLTDIERTIMDSPTLDDAAVAVGICAGDMLPKSLRRRGGGGTRQKRGLVDALALMVVYGFANYDMENYPPGPNTSMYKICRTFQDPELDSVGTMRAYFRSQLLEQWEDANGCGMSTVHCTREQGEAYLRGVYQGRECYDMRPELDDDVPDAYEEEYDGRKYDDMTMWDFQTCTTVIFLAGQSNTSMFLESEATYEDLTRDCADSFGRDVVPRPTELNDRWHFAPGPDLVNVANASRILFTNGLQDMWSGGSYLEDLSDSILAINFVDGAHHSDLTHTSLEYDEVHDTDEIREGKERIVEILGKWIDEIRAGMIN</sequence>
<dbReference type="GO" id="GO:0006508">
    <property type="term" value="P:proteolysis"/>
    <property type="evidence" value="ECO:0007669"/>
    <property type="project" value="UniProtKB-KW"/>
</dbReference>
<dbReference type="InterPro" id="IPR029058">
    <property type="entry name" value="AB_hydrolase_fold"/>
</dbReference>
<comment type="similarity">
    <text evidence="1">Belongs to the peptidase S28 family.</text>
</comment>
<evidence type="ECO:0000256" key="4">
    <source>
        <dbReference type="ARBA" id="ARBA00022801"/>
    </source>
</evidence>
<evidence type="ECO:0000256" key="5">
    <source>
        <dbReference type="ARBA" id="ARBA00023180"/>
    </source>
</evidence>
<proteinExistence type="inferred from homology"/>
<comment type="caution">
    <text evidence="7">The sequence shown here is derived from an EMBL/GenBank/DDBJ whole genome shotgun (WGS) entry which is preliminary data.</text>
</comment>
<organism evidence="7 8">
    <name type="scientific">Stephanodiscus triporus</name>
    <dbReference type="NCBI Taxonomy" id="2934178"/>
    <lineage>
        <taxon>Eukaryota</taxon>
        <taxon>Sar</taxon>
        <taxon>Stramenopiles</taxon>
        <taxon>Ochrophyta</taxon>
        <taxon>Bacillariophyta</taxon>
        <taxon>Coscinodiscophyceae</taxon>
        <taxon>Thalassiosirophycidae</taxon>
        <taxon>Stephanodiscales</taxon>
        <taxon>Stephanodiscaceae</taxon>
        <taxon>Stephanodiscus</taxon>
    </lineage>
</organism>
<name>A0ABD3P3H0_9STRA</name>
<keyword evidence="4" id="KW-0378">Hydrolase</keyword>
<feature type="region of interest" description="Disordered" evidence="6">
    <location>
        <begin position="28"/>
        <end position="73"/>
    </location>
</feature>
<dbReference type="EMBL" id="JALLAZ020001010">
    <property type="protein sequence ID" value="KAL3782562.1"/>
    <property type="molecule type" value="Genomic_DNA"/>
</dbReference>
<reference evidence="7 8" key="1">
    <citation type="submission" date="2024-10" db="EMBL/GenBank/DDBJ databases">
        <title>Updated reference genomes for cyclostephanoid diatoms.</title>
        <authorList>
            <person name="Roberts W.R."/>
            <person name="Alverson A.J."/>
        </authorList>
    </citation>
    <scope>NUCLEOTIDE SEQUENCE [LARGE SCALE GENOMIC DNA]</scope>
    <source>
        <strain evidence="7 8">AJA276-08</strain>
    </source>
</reference>
<accession>A0ABD3P3H0</accession>
<evidence type="ECO:0000313" key="7">
    <source>
        <dbReference type="EMBL" id="KAL3782562.1"/>
    </source>
</evidence>
<keyword evidence="8" id="KW-1185">Reference proteome</keyword>
<dbReference type="Gene3D" id="1.20.120.980">
    <property type="entry name" value="Serine carboxypeptidase S28, SKS domain"/>
    <property type="match status" value="1"/>
</dbReference>
<evidence type="ECO:0000256" key="6">
    <source>
        <dbReference type="SAM" id="MobiDB-lite"/>
    </source>
</evidence>
<dbReference type="GO" id="GO:0008233">
    <property type="term" value="F:peptidase activity"/>
    <property type="evidence" value="ECO:0007669"/>
    <property type="project" value="UniProtKB-KW"/>
</dbReference>
<dbReference type="SUPFAM" id="SSF53474">
    <property type="entry name" value="alpha/beta-Hydrolases"/>
    <property type="match status" value="1"/>
</dbReference>